<gene>
    <name evidence="1" type="ORF">BJ322DRAFT_662248</name>
</gene>
<evidence type="ECO:0000313" key="1">
    <source>
        <dbReference type="EMBL" id="KAF9777354.1"/>
    </source>
</evidence>
<comment type="caution">
    <text evidence="1">The sequence shown here is derived from an EMBL/GenBank/DDBJ whole genome shotgun (WGS) entry which is preliminary data.</text>
</comment>
<reference evidence="1" key="1">
    <citation type="journal article" date="2020" name="Nat. Commun.">
        <title>Large-scale genome sequencing of mycorrhizal fungi provides insights into the early evolution of symbiotic traits.</title>
        <authorList>
            <person name="Miyauchi S."/>
            <person name="Kiss E."/>
            <person name="Kuo A."/>
            <person name="Drula E."/>
            <person name="Kohler A."/>
            <person name="Sanchez-Garcia M."/>
            <person name="Morin E."/>
            <person name="Andreopoulos B."/>
            <person name="Barry K.W."/>
            <person name="Bonito G."/>
            <person name="Buee M."/>
            <person name="Carver A."/>
            <person name="Chen C."/>
            <person name="Cichocki N."/>
            <person name="Clum A."/>
            <person name="Culley D."/>
            <person name="Crous P.W."/>
            <person name="Fauchery L."/>
            <person name="Girlanda M."/>
            <person name="Hayes R.D."/>
            <person name="Keri Z."/>
            <person name="LaButti K."/>
            <person name="Lipzen A."/>
            <person name="Lombard V."/>
            <person name="Magnuson J."/>
            <person name="Maillard F."/>
            <person name="Murat C."/>
            <person name="Nolan M."/>
            <person name="Ohm R.A."/>
            <person name="Pangilinan J."/>
            <person name="Pereira M.F."/>
            <person name="Perotto S."/>
            <person name="Peter M."/>
            <person name="Pfister S."/>
            <person name="Riley R."/>
            <person name="Sitrit Y."/>
            <person name="Stielow J.B."/>
            <person name="Szollosi G."/>
            <person name="Zifcakova L."/>
            <person name="Stursova M."/>
            <person name="Spatafora J.W."/>
            <person name="Tedersoo L."/>
            <person name="Vaario L.M."/>
            <person name="Yamada A."/>
            <person name="Yan M."/>
            <person name="Wang P."/>
            <person name="Xu J."/>
            <person name="Bruns T."/>
            <person name="Baldrian P."/>
            <person name="Vilgalys R."/>
            <person name="Dunand C."/>
            <person name="Henrissat B."/>
            <person name="Grigoriev I.V."/>
            <person name="Hibbett D."/>
            <person name="Nagy L.G."/>
            <person name="Martin F.M."/>
        </authorList>
    </citation>
    <scope>NUCLEOTIDE SEQUENCE</scope>
    <source>
        <strain evidence="1">UH-Tt-Lm1</strain>
    </source>
</reference>
<dbReference type="EMBL" id="WIUZ02000047">
    <property type="protein sequence ID" value="KAF9777354.1"/>
    <property type="molecule type" value="Genomic_DNA"/>
</dbReference>
<evidence type="ECO:0000313" key="2">
    <source>
        <dbReference type="Proteomes" id="UP000736335"/>
    </source>
</evidence>
<accession>A0A9P6L0U3</accession>
<dbReference type="AlphaFoldDB" id="A0A9P6L0U3"/>
<keyword evidence="2" id="KW-1185">Reference proteome</keyword>
<name>A0A9P6L0U3_9AGAM</name>
<protein>
    <submittedName>
        <fullName evidence="1">Uncharacterized protein</fullName>
    </submittedName>
</protein>
<reference evidence="1" key="2">
    <citation type="submission" date="2020-11" db="EMBL/GenBank/DDBJ databases">
        <authorList>
            <consortium name="DOE Joint Genome Institute"/>
            <person name="Kuo A."/>
            <person name="Miyauchi S."/>
            <person name="Kiss E."/>
            <person name="Drula E."/>
            <person name="Kohler A."/>
            <person name="Sanchez-Garcia M."/>
            <person name="Andreopoulos B."/>
            <person name="Barry K.W."/>
            <person name="Bonito G."/>
            <person name="Buee M."/>
            <person name="Carver A."/>
            <person name="Chen C."/>
            <person name="Cichocki N."/>
            <person name="Clum A."/>
            <person name="Culley D."/>
            <person name="Crous P.W."/>
            <person name="Fauchery L."/>
            <person name="Girlanda M."/>
            <person name="Hayes R."/>
            <person name="Keri Z."/>
            <person name="Labutti K."/>
            <person name="Lipzen A."/>
            <person name="Lombard V."/>
            <person name="Magnuson J."/>
            <person name="Maillard F."/>
            <person name="Morin E."/>
            <person name="Murat C."/>
            <person name="Nolan M."/>
            <person name="Ohm R."/>
            <person name="Pangilinan J."/>
            <person name="Pereira M."/>
            <person name="Perotto S."/>
            <person name="Peter M."/>
            <person name="Riley R."/>
            <person name="Sitrit Y."/>
            <person name="Stielow B."/>
            <person name="Szollosi G."/>
            <person name="Zifcakova L."/>
            <person name="Stursova M."/>
            <person name="Spatafora J.W."/>
            <person name="Tedersoo L."/>
            <person name="Vaario L.-M."/>
            <person name="Yamada A."/>
            <person name="Yan M."/>
            <person name="Wang P."/>
            <person name="Xu J."/>
            <person name="Bruns T."/>
            <person name="Baldrian P."/>
            <person name="Vilgalys R."/>
            <person name="Henrissat B."/>
            <person name="Grigoriev I.V."/>
            <person name="Hibbett D."/>
            <person name="Nagy L.G."/>
            <person name="Martin F.M."/>
        </authorList>
    </citation>
    <scope>NUCLEOTIDE SEQUENCE</scope>
    <source>
        <strain evidence="1">UH-Tt-Lm1</strain>
    </source>
</reference>
<dbReference type="Proteomes" id="UP000736335">
    <property type="component" value="Unassembled WGS sequence"/>
</dbReference>
<organism evidence="1 2">
    <name type="scientific">Thelephora terrestris</name>
    <dbReference type="NCBI Taxonomy" id="56493"/>
    <lineage>
        <taxon>Eukaryota</taxon>
        <taxon>Fungi</taxon>
        <taxon>Dikarya</taxon>
        <taxon>Basidiomycota</taxon>
        <taxon>Agaricomycotina</taxon>
        <taxon>Agaricomycetes</taxon>
        <taxon>Thelephorales</taxon>
        <taxon>Thelephoraceae</taxon>
        <taxon>Thelephora</taxon>
    </lineage>
</organism>
<proteinExistence type="predicted"/>
<sequence>MVTRSWALFMDQLRGTYARVLLTTWNLCSVVHGDVMLALWSFLFPYVIGCLGPNASDVANSYRMLASRSGSSELTTGELSILPCIQEPGPEEYERVFGSLLVRHGLTKPDENASGPQRRKTTAGMDLVERPLLSRCFVDLLP</sequence>